<dbReference type="InterPro" id="IPR050678">
    <property type="entry name" value="DNA_Partitioning_ATPase"/>
</dbReference>
<gene>
    <name evidence="2" type="ORF">G5C33_15170</name>
</gene>
<evidence type="ECO:0000313" key="2">
    <source>
        <dbReference type="EMBL" id="QIG80998.1"/>
    </source>
</evidence>
<organism evidence="2 3">
    <name type="scientific">Stakelama tenebrarum</name>
    <dbReference type="NCBI Taxonomy" id="2711215"/>
    <lineage>
        <taxon>Bacteria</taxon>
        <taxon>Pseudomonadati</taxon>
        <taxon>Pseudomonadota</taxon>
        <taxon>Alphaproteobacteria</taxon>
        <taxon>Sphingomonadales</taxon>
        <taxon>Sphingomonadaceae</taxon>
        <taxon>Stakelama</taxon>
    </lineage>
</organism>
<dbReference type="AlphaFoldDB" id="A0A6G6Y8G0"/>
<dbReference type="PIRSF" id="PIRSF009320">
    <property type="entry name" value="Nuc_binding_HP_1000"/>
    <property type="match status" value="1"/>
</dbReference>
<dbReference type="RefSeq" id="WP_165327924.1">
    <property type="nucleotide sequence ID" value="NZ_CP049109.1"/>
</dbReference>
<protein>
    <submittedName>
        <fullName evidence="2">ParA family protein</fullName>
    </submittedName>
</protein>
<evidence type="ECO:0000313" key="3">
    <source>
        <dbReference type="Proteomes" id="UP000501568"/>
    </source>
</evidence>
<proteinExistence type="predicted"/>
<dbReference type="Gene3D" id="3.40.50.300">
    <property type="entry name" value="P-loop containing nucleotide triphosphate hydrolases"/>
    <property type="match status" value="1"/>
</dbReference>
<dbReference type="PANTHER" id="PTHR13696:SF96">
    <property type="entry name" value="COBQ_COBB_MIND_PARA NUCLEOTIDE BINDING DOMAIN-CONTAINING PROTEIN"/>
    <property type="match status" value="1"/>
</dbReference>
<dbReference type="InterPro" id="IPR002586">
    <property type="entry name" value="CobQ/CobB/MinD/ParA_Nub-bd_dom"/>
</dbReference>
<dbReference type="KEGG" id="spzr:G5C33_15170"/>
<name>A0A6G6Y8G0_9SPHN</name>
<dbReference type="SUPFAM" id="SSF52540">
    <property type="entry name" value="P-loop containing nucleoside triphosphate hydrolases"/>
    <property type="match status" value="1"/>
</dbReference>
<keyword evidence="3" id="KW-1185">Reference proteome</keyword>
<dbReference type="CDD" id="cd02042">
    <property type="entry name" value="ParAB_family"/>
    <property type="match status" value="1"/>
</dbReference>
<reference evidence="2 3" key="1">
    <citation type="submission" date="2020-02" db="EMBL/GenBank/DDBJ databases">
        <authorList>
            <person name="Zheng R.K."/>
            <person name="Sun C.M."/>
        </authorList>
    </citation>
    <scope>NUCLEOTIDE SEQUENCE [LARGE SCALE GENOMIC DNA]</scope>
    <source>
        <strain evidence="3">zrk23</strain>
    </source>
</reference>
<dbReference type="Pfam" id="PF01656">
    <property type="entry name" value="CbiA"/>
    <property type="match status" value="1"/>
</dbReference>
<evidence type="ECO:0000259" key="1">
    <source>
        <dbReference type="Pfam" id="PF01656"/>
    </source>
</evidence>
<dbReference type="EMBL" id="CP049109">
    <property type="protein sequence ID" value="QIG80998.1"/>
    <property type="molecule type" value="Genomic_DNA"/>
</dbReference>
<feature type="domain" description="CobQ/CobB/MinD/ParA nucleotide binding" evidence="1">
    <location>
        <begin position="5"/>
        <end position="115"/>
    </location>
</feature>
<sequence>MRVLAMASQKGGSGKTTLSGHLAVQAELAGHGPVVLIDIDPQGSLADWWNERETDLPAFAQTTVARLASDLEVLRQQGFKLAVIDTPPAITMAIQSVIAVAELIVIPTRPSPHDLRAVGATVDLCERAGKPLVFVVNAATPKARITSEAAVALSQHGTVAPVIVHHRTDFASSMIDGRTVMEIDPKSKSSAEVQALWSYVSDRLEKNFRRTVFTAPAAAAGFGAARPVGGFGRRVVS</sequence>
<dbReference type="Proteomes" id="UP000501568">
    <property type="component" value="Chromosome"/>
</dbReference>
<dbReference type="PANTHER" id="PTHR13696">
    <property type="entry name" value="P-LOOP CONTAINING NUCLEOSIDE TRIPHOSPHATE HYDROLASE"/>
    <property type="match status" value="1"/>
</dbReference>
<accession>A0A6G6Y8G0</accession>
<dbReference type="InterPro" id="IPR027417">
    <property type="entry name" value="P-loop_NTPase"/>
</dbReference>